<feature type="domain" description="Copper amine oxidase catalytic" evidence="3">
    <location>
        <begin position="7"/>
        <end position="103"/>
    </location>
</feature>
<keyword evidence="1" id="KW-0479">Metal-binding</keyword>
<protein>
    <recommendedName>
        <fullName evidence="1">Amine oxidase</fullName>
        <ecNumber evidence="1">1.4.3.-</ecNumber>
    </recommendedName>
</protein>
<dbReference type="PANTHER" id="PTHR10638:SF41">
    <property type="entry name" value="AMINE OXIDASE"/>
    <property type="match status" value="1"/>
</dbReference>
<name>W1PIP2_AMBTC</name>
<dbReference type="eggNOG" id="KOG1186">
    <property type="taxonomic scope" value="Eukaryota"/>
</dbReference>
<dbReference type="InterPro" id="IPR000269">
    <property type="entry name" value="Cu_amine_oxidase"/>
</dbReference>
<dbReference type="Gramene" id="ERN07868">
    <property type="protein sequence ID" value="ERN07868"/>
    <property type="gene ID" value="AMTR_s00012p00214540"/>
</dbReference>
<dbReference type="HOGENOM" id="CLU_1629293_0_0_1"/>
<comment type="cofactor">
    <cofactor evidence="1">
        <name>Cu cation</name>
        <dbReference type="ChEBI" id="CHEBI:23378"/>
    </cofactor>
    <text evidence="1">Contains 1 topaquinone per subunit.</text>
</comment>
<comment type="PTM">
    <text evidence="1">Topaquinone (TPQ) is generated by copper-dependent autoxidation of a specific tyrosyl residue.</text>
</comment>
<keyword evidence="2" id="KW-0472">Membrane</keyword>
<dbReference type="GO" id="GO:0008131">
    <property type="term" value="F:primary methylamine oxidase activity"/>
    <property type="evidence" value="ECO:0007669"/>
    <property type="project" value="InterPro"/>
</dbReference>
<dbReference type="GO" id="GO:0005507">
    <property type="term" value="F:copper ion binding"/>
    <property type="evidence" value="ECO:0007669"/>
    <property type="project" value="InterPro"/>
</dbReference>
<evidence type="ECO:0000313" key="4">
    <source>
        <dbReference type="EMBL" id="ERN07868.1"/>
    </source>
</evidence>
<keyword evidence="5" id="KW-1185">Reference proteome</keyword>
<dbReference type="Proteomes" id="UP000017836">
    <property type="component" value="Unassembled WGS sequence"/>
</dbReference>
<dbReference type="Gene3D" id="2.70.98.20">
    <property type="entry name" value="Copper amine oxidase, catalytic domain"/>
    <property type="match status" value="1"/>
</dbReference>
<dbReference type="EC" id="1.4.3.-" evidence="1"/>
<sequence length="163" mass="18802">MPRVEQVGLSGVLMVKASPYKKVPSYQEEADMDGILVSENVIGVVHDHFITFYLDMDVDNSNNSFVKVELAKQETAPGESPWTSYLKAHRRVARTETEAQIRLIDMWLEQSRLSFISSIQPRRLGLETRLVTEWCLLLMLLAYMTTIFSSHIHSHQNWKNLHL</sequence>
<accession>W1PIP2</accession>
<proteinExistence type="inferred from homology"/>
<keyword evidence="2" id="KW-0812">Transmembrane</keyword>
<reference evidence="5" key="1">
    <citation type="journal article" date="2013" name="Science">
        <title>The Amborella genome and the evolution of flowering plants.</title>
        <authorList>
            <consortium name="Amborella Genome Project"/>
        </authorList>
    </citation>
    <scope>NUCLEOTIDE SEQUENCE [LARGE SCALE GENOMIC DNA]</scope>
</reference>
<dbReference type="GO" id="GO:0009308">
    <property type="term" value="P:amine metabolic process"/>
    <property type="evidence" value="ECO:0007669"/>
    <property type="project" value="UniProtKB-UniRule"/>
</dbReference>
<evidence type="ECO:0000259" key="3">
    <source>
        <dbReference type="Pfam" id="PF01179"/>
    </source>
</evidence>
<evidence type="ECO:0000256" key="2">
    <source>
        <dbReference type="SAM" id="Phobius"/>
    </source>
</evidence>
<keyword evidence="1" id="KW-0186">Copper</keyword>
<keyword evidence="1" id="KW-0801">TPQ</keyword>
<feature type="transmembrane region" description="Helical" evidence="2">
    <location>
        <begin position="130"/>
        <end position="152"/>
    </location>
</feature>
<dbReference type="Pfam" id="PF01179">
    <property type="entry name" value="Cu_amine_oxid"/>
    <property type="match status" value="1"/>
</dbReference>
<dbReference type="InterPro" id="IPR036460">
    <property type="entry name" value="Cu_amine_oxidase_C_sf"/>
</dbReference>
<evidence type="ECO:0000313" key="5">
    <source>
        <dbReference type="Proteomes" id="UP000017836"/>
    </source>
</evidence>
<evidence type="ECO:0000256" key="1">
    <source>
        <dbReference type="RuleBase" id="RU000672"/>
    </source>
</evidence>
<dbReference type="EMBL" id="KI393609">
    <property type="protein sequence ID" value="ERN07868.1"/>
    <property type="molecule type" value="Genomic_DNA"/>
</dbReference>
<dbReference type="PANTHER" id="PTHR10638">
    <property type="entry name" value="COPPER AMINE OXIDASE"/>
    <property type="match status" value="1"/>
</dbReference>
<dbReference type="AlphaFoldDB" id="W1PIP2"/>
<dbReference type="GO" id="GO:0048038">
    <property type="term" value="F:quinone binding"/>
    <property type="evidence" value="ECO:0007669"/>
    <property type="project" value="InterPro"/>
</dbReference>
<gene>
    <name evidence="4" type="ORF">AMTR_s00012p00214540</name>
</gene>
<keyword evidence="1" id="KW-0560">Oxidoreductase</keyword>
<dbReference type="InterPro" id="IPR015798">
    <property type="entry name" value="Cu_amine_oxidase_C"/>
</dbReference>
<organism evidence="4 5">
    <name type="scientific">Amborella trichopoda</name>
    <dbReference type="NCBI Taxonomy" id="13333"/>
    <lineage>
        <taxon>Eukaryota</taxon>
        <taxon>Viridiplantae</taxon>
        <taxon>Streptophyta</taxon>
        <taxon>Embryophyta</taxon>
        <taxon>Tracheophyta</taxon>
        <taxon>Spermatophyta</taxon>
        <taxon>Magnoliopsida</taxon>
        <taxon>Amborellales</taxon>
        <taxon>Amborellaceae</taxon>
        <taxon>Amborella</taxon>
    </lineage>
</organism>
<keyword evidence="2" id="KW-1133">Transmembrane helix</keyword>
<dbReference type="SUPFAM" id="SSF49998">
    <property type="entry name" value="Amine oxidase catalytic domain"/>
    <property type="match status" value="1"/>
</dbReference>
<comment type="similarity">
    <text evidence="1">Belongs to the copper/topaquinone oxidase family.</text>
</comment>